<keyword evidence="4 7" id="KW-0720">Serine protease</keyword>
<dbReference type="Gene3D" id="2.40.10.10">
    <property type="entry name" value="Trypsin-like serine proteases"/>
    <property type="match status" value="2"/>
</dbReference>
<name>A0ABD0VYH9_UMBPY</name>
<dbReference type="EMBL" id="JAGEUA010000011">
    <property type="protein sequence ID" value="KAL0962755.1"/>
    <property type="molecule type" value="Genomic_DNA"/>
</dbReference>
<dbReference type="PROSITE" id="PS00134">
    <property type="entry name" value="TRYPSIN_HIS"/>
    <property type="match status" value="1"/>
</dbReference>
<keyword evidence="5" id="KW-1015">Disulfide bond</keyword>
<dbReference type="InterPro" id="IPR018114">
    <property type="entry name" value="TRYPSIN_HIS"/>
</dbReference>
<dbReference type="PRINTS" id="PR00722">
    <property type="entry name" value="CHYMOTRYPSIN"/>
</dbReference>
<dbReference type="InterPro" id="IPR043504">
    <property type="entry name" value="Peptidase_S1_PA_chymotrypsin"/>
</dbReference>
<dbReference type="PROSITE" id="PS00135">
    <property type="entry name" value="TRYPSIN_SER"/>
    <property type="match status" value="1"/>
</dbReference>
<dbReference type="InterPro" id="IPR033116">
    <property type="entry name" value="TRYPSIN_SER"/>
</dbReference>
<dbReference type="Proteomes" id="UP001557470">
    <property type="component" value="Unassembled WGS sequence"/>
</dbReference>
<evidence type="ECO:0000256" key="7">
    <source>
        <dbReference type="RuleBase" id="RU363034"/>
    </source>
</evidence>
<keyword evidence="1 7" id="KW-0645">Protease</keyword>
<dbReference type="PANTHER" id="PTHR24253">
    <property type="entry name" value="TRANSMEMBRANE PROTEASE SERINE"/>
    <property type="match status" value="1"/>
</dbReference>
<evidence type="ECO:0000313" key="11">
    <source>
        <dbReference type="EMBL" id="KAL0962755.1"/>
    </source>
</evidence>
<keyword evidence="12" id="KW-1185">Reference proteome</keyword>
<dbReference type="FunFam" id="2.40.10.10:FF:000057">
    <property type="entry name" value="Zgc:100868"/>
    <property type="match status" value="1"/>
</dbReference>
<feature type="domain" description="Peptidase S1" evidence="10">
    <location>
        <begin position="37"/>
        <end position="267"/>
    </location>
</feature>
<proteinExistence type="predicted"/>
<evidence type="ECO:0000256" key="6">
    <source>
        <dbReference type="ARBA" id="ARBA00023180"/>
    </source>
</evidence>
<evidence type="ECO:0000256" key="1">
    <source>
        <dbReference type="ARBA" id="ARBA00022670"/>
    </source>
</evidence>
<feature type="signal peptide" evidence="9">
    <location>
        <begin position="1"/>
        <end position="23"/>
    </location>
</feature>
<feature type="compositionally biased region" description="Low complexity" evidence="8">
    <location>
        <begin position="518"/>
        <end position="527"/>
    </location>
</feature>
<evidence type="ECO:0000256" key="5">
    <source>
        <dbReference type="ARBA" id="ARBA00023157"/>
    </source>
</evidence>
<protein>
    <recommendedName>
        <fullName evidence="10">Peptidase S1 domain-containing protein</fullName>
    </recommendedName>
</protein>
<dbReference type="SUPFAM" id="SSF50494">
    <property type="entry name" value="Trypsin-like serine proteases"/>
    <property type="match status" value="2"/>
</dbReference>
<gene>
    <name evidence="11" type="ORF">UPYG_G00344930</name>
</gene>
<sequence>MEVNKALCSVTLLVALLSTGSDAQFSECGMPPLNTKIVGGQDAASGSWPWQVSLQSAGFHFCGGSLINNQWVLTAAHCFSSTHANLKVVLGLQNLQGSNPNSVSQTVSQIIVNPNYNSDTQDNDLCLLKLSSPVTFTNFIRPVCLAAPGSTFYAGTTTWVTGWGNIGTGVSLPAPSNLQEVSIPVVGNRRCNCNYGVGGITTNMICAGLAGKDSCQGDSGGPMVSQQGGRWIQAGIVSFGKGCALANFPGVYTRVSQYQDWINSTISTNLPGFVPYCSSGSDSDLSVSCSGLPAASSTTSAPCVGLNPAPVVCGSAPLNTGVGGGTSLATAGLWPWIASLQLNGTHVCGGTLVAVDAVMSDAGCISSQLNASQWIVVLGRLNQKGPNPNEVKLNVLTITMSNLTGNNIAILRLSSKPIWSNFIQPICLDQGTSTFSPGTACWVAGWGAGQGGDQQTLQQIGTTVVNCENNSTSTDNICTQPVALVQGNVGGPLMCIQGKSWFQTAVLTLPINTITTATTTNGPSSNTISQSGGNKRRRRANNQPSIQVFTETSHFKNFLIATLGNLLPPATNTTANSGETLAGSPFSLLPVLFFSILILG</sequence>
<dbReference type="InterPro" id="IPR001254">
    <property type="entry name" value="Trypsin_dom"/>
</dbReference>
<feature type="chain" id="PRO_5044882645" description="Peptidase S1 domain-containing protein" evidence="9">
    <location>
        <begin position="24"/>
        <end position="600"/>
    </location>
</feature>
<dbReference type="InterPro" id="IPR001314">
    <property type="entry name" value="Peptidase_S1A"/>
</dbReference>
<dbReference type="AlphaFoldDB" id="A0ABD0VYH9"/>
<evidence type="ECO:0000256" key="4">
    <source>
        <dbReference type="ARBA" id="ARBA00022825"/>
    </source>
</evidence>
<keyword evidence="3 7" id="KW-0378">Hydrolase</keyword>
<comment type="caution">
    <text evidence="11">The sequence shown here is derived from an EMBL/GenBank/DDBJ whole genome shotgun (WGS) entry which is preliminary data.</text>
</comment>
<evidence type="ECO:0000256" key="3">
    <source>
        <dbReference type="ARBA" id="ARBA00022801"/>
    </source>
</evidence>
<dbReference type="PANTHER" id="PTHR24253:SF144">
    <property type="entry name" value="CHYMOTRYPSIN-LIKE PROTEASE CTRL-1-RELATED"/>
    <property type="match status" value="1"/>
</dbReference>
<feature type="region of interest" description="Disordered" evidence="8">
    <location>
        <begin position="518"/>
        <end position="540"/>
    </location>
</feature>
<reference evidence="11 12" key="1">
    <citation type="submission" date="2024-06" db="EMBL/GenBank/DDBJ databases">
        <authorList>
            <person name="Pan Q."/>
            <person name="Wen M."/>
            <person name="Jouanno E."/>
            <person name="Zahm M."/>
            <person name="Klopp C."/>
            <person name="Cabau C."/>
            <person name="Louis A."/>
            <person name="Berthelot C."/>
            <person name="Parey E."/>
            <person name="Roest Crollius H."/>
            <person name="Montfort J."/>
            <person name="Robinson-Rechavi M."/>
            <person name="Bouchez O."/>
            <person name="Lampietro C."/>
            <person name="Lopez Roques C."/>
            <person name="Donnadieu C."/>
            <person name="Postlethwait J."/>
            <person name="Bobe J."/>
            <person name="Verreycken H."/>
            <person name="Guiguen Y."/>
        </authorList>
    </citation>
    <scope>NUCLEOTIDE SEQUENCE [LARGE SCALE GENOMIC DNA]</scope>
    <source>
        <strain evidence="11">Up_M1</strain>
        <tissue evidence="11">Testis</tissue>
    </source>
</reference>
<dbReference type="CDD" id="cd00190">
    <property type="entry name" value="Tryp_SPc"/>
    <property type="match status" value="1"/>
</dbReference>
<evidence type="ECO:0000256" key="9">
    <source>
        <dbReference type="SAM" id="SignalP"/>
    </source>
</evidence>
<dbReference type="GO" id="GO:0008236">
    <property type="term" value="F:serine-type peptidase activity"/>
    <property type="evidence" value="ECO:0007669"/>
    <property type="project" value="UniProtKB-KW"/>
</dbReference>
<keyword evidence="2 9" id="KW-0732">Signal</keyword>
<dbReference type="PROSITE" id="PS50240">
    <property type="entry name" value="TRYPSIN_DOM"/>
    <property type="match status" value="2"/>
</dbReference>
<organism evidence="11 12">
    <name type="scientific">Umbra pygmaea</name>
    <name type="common">Eastern mudminnow</name>
    <dbReference type="NCBI Taxonomy" id="75934"/>
    <lineage>
        <taxon>Eukaryota</taxon>
        <taxon>Metazoa</taxon>
        <taxon>Chordata</taxon>
        <taxon>Craniata</taxon>
        <taxon>Vertebrata</taxon>
        <taxon>Euteleostomi</taxon>
        <taxon>Actinopterygii</taxon>
        <taxon>Neopterygii</taxon>
        <taxon>Teleostei</taxon>
        <taxon>Protacanthopterygii</taxon>
        <taxon>Esociformes</taxon>
        <taxon>Umbridae</taxon>
        <taxon>Umbra</taxon>
    </lineage>
</organism>
<keyword evidence="6" id="KW-0325">Glycoprotein</keyword>
<dbReference type="SMART" id="SM00020">
    <property type="entry name" value="Tryp_SPc"/>
    <property type="match status" value="2"/>
</dbReference>
<dbReference type="InterPro" id="IPR009003">
    <property type="entry name" value="Peptidase_S1_PA"/>
</dbReference>
<evidence type="ECO:0000256" key="2">
    <source>
        <dbReference type="ARBA" id="ARBA00022729"/>
    </source>
</evidence>
<dbReference type="Pfam" id="PF00089">
    <property type="entry name" value="Trypsin"/>
    <property type="match status" value="2"/>
</dbReference>
<evidence type="ECO:0000259" key="10">
    <source>
        <dbReference type="PROSITE" id="PS50240"/>
    </source>
</evidence>
<dbReference type="GO" id="GO:0006508">
    <property type="term" value="P:proteolysis"/>
    <property type="evidence" value="ECO:0007669"/>
    <property type="project" value="UniProtKB-KW"/>
</dbReference>
<evidence type="ECO:0000256" key="8">
    <source>
        <dbReference type="SAM" id="MobiDB-lite"/>
    </source>
</evidence>
<evidence type="ECO:0000313" key="12">
    <source>
        <dbReference type="Proteomes" id="UP001557470"/>
    </source>
</evidence>
<feature type="domain" description="Peptidase S1" evidence="10">
    <location>
        <begin position="322"/>
        <end position="564"/>
    </location>
</feature>
<accession>A0ABD0VYH9</accession>